<keyword evidence="6 7" id="KW-0472">Membrane</keyword>
<evidence type="ECO:0000256" key="4">
    <source>
        <dbReference type="ARBA" id="ARBA00022692"/>
    </source>
</evidence>
<feature type="transmembrane region" description="Helical" evidence="7">
    <location>
        <begin position="316"/>
        <end position="337"/>
    </location>
</feature>
<sequence length="384" mass="38841">MAFLKLGLTAFGGPIAHLGYFHREFVQRRRWLDESQYAQLLALCQFLPGPASSQLGFALGLMRAGWAGALAAFCAFTLPSALLLFAFAGASEHVSGDVGRGALHGLKLAAVAVVAHAVLTMARALAPDRSRLLLAALACVAMLAAASAWAQLAVIATGAVLGRWLCPTVTAPQAPAFGVQVGRRTGAWLLLVFGLLLAAAATVSGPPLLDVAAALYRSGALVFGGGHVVLPLLEQAVVAPGWVEPDTFLAGYGAAQAMPGPMFAFAAFVGERALGGSGVAGAALCLGAIFLPGLLVVGGVLPFWRHIARRGDVARMLAGVNAAVVGLLAAALVDPLWLRTVHGLPDAGIAIAAFALLAVRAPALVVVLACTAGGIALAGVGAAH</sequence>
<evidence type="ECO:0000313" key="9">
    <source>
        <dbReference type="Proteomes" id="UP000521199"/>
    </source>
</evidence>
<dbReference type="EMBL" id="JACHHP010000008">
    <property type="protein sequence ID" value="MBB5209774.1"/>
    <property type="molecule type" value="Genomic_DNA"/>
</dbReference>
<evidence type="ECO:0000256" key="6">
    <source>
        <dbReference type="ARBA" id="ARBA00023136"/>
    </source>
</evidence>
<reference evidence="8 9" key="1">
    <citation type="submission" date="2020-08" db="EMBL/GenBank/DDBJ databases">
        <title>Genomic Encyclopedia of Type Strains, Phase IV (KMG-IV): sequencing the most valuable type-strain genomes for metagenomic binning, comparative biology and taxonomic classification.</title>
        <authorList>
            <person name="Goeker M."/>
        </authorList>
    </citation>
    <scope>NUCLEOTIDE SEQUENCE [LARGE SCALE GENOMIC DNA]</scope>
    <source>
        <strain evidence="8 9">DSM 24163</strain>
    </source>
</reference>
<comment type="similarity">
    <text evidence="2">Belongs to the chromate ion transporter (CHR) (TC 2.A.51) family.</text>
</comment>
<dbReference type="PANTHER" id="PTHR33567">
    <property type="entry name" value="CHROMATE ION TRANSPORTER (EUROFUNG)"/>
    <property type="match status" value="1"/>
</dbReference>
<feature type="transmembrane region" description="Helical" evidence="7">
    <location>
        <begin position="279"/>
        <end position="304"/>
    </location>
</feature>
<dbReference type="Proteomes" id="UP000521199">
    <property type="component" value="Unassembled WGS sequence"/>
</dbReference>
<dbReference type="PANTHER" id="PTHR33567:SF3">
    <property type="entry name" value="CHROMATE ION TRANSPORTER (EUROFUNG)"/>
    <property type="match status" value="1"/>
</dbReference>
<feature type="transmembrane region" description="Helical" evidence="7">
    <location>
        <begin position="349"/>
        <end position="382"/>
    </location>
</feature>
<evidence type="ECO:0000256" key="7">
    <source>
        <dbReference type="SAM" id="Phobius"/>
    </source>
</evidence>
<dbReference type="GO" id="GO:0015109">
    <property type="term" value="F:chromate transmembrane transporter activity"/>
    <property type="evidence" value="ECO:0007669"/>
    <property type="project" value="InterPro"/>
</dbReference>
<organism evidence="8 9">
    <name type="scientific">Chiayiivirga flava</name>
    <dbReference type="NCBI Taxonomy" id="659595"/>
    <lineage>
        <taxon>Bacteria</taxon>
        <taxon>Pseudomonadati</taxon>
        <taxon>Pseudomonadota</taxon>
        <taxon>Gammaproteobacteria</taxon>
        <taxon>Lysobacterales</taxon>
        <taxon>Lysobacteraceae</taxon>
        <taxon>Chiayiivirga</taxon>
    </lineage>
</organism>
<accession>A0A7W8D899</accession>
<dbReference type="Pfam" id="PF02417">
    <property type="entry name" value="Chromate_transp"/>
    <property type="match status" value="2"/>
</dbReference>
<feature type="transmembrane region" description="Helical" evidence="7">
    <location>
        <begin position="108"/>
        <end position="125"/>
    </location>
</feature>
<feature type="transmembrane region" description="Helical" evidence="7">
    <location>
        <begin position="215"/>
        <end position="233"/>
    </location>
</feature>
<dbReference type="PIRSF" id="PIRSF004810">
    <property type="entry name" value="ChrA"/>
    <property type="match status" value="1"/>
</dbReference>
<comment type="subcellular location">
    <subcellularLocation>
        <location evidence="1">Cell membrane</location>
        <topology evidence="1">Multi-pass membrane protein</topology>
    </subcellularLocation>
</comment>
<proteinExistence type="inferred from homology"/>
<evidence type="ECO:0000256" key="2">
    <source>
        <dbReference type="ARBA" id="ARBA00005262"/>
    </source>
</evidence>
<keyword evidence="4 7" id="KW-0812">Transmembrane</keyword>
<name>A0A7W8D899_9GAMM</name>
<dbReference type="InterPro" id="IPR014047">
    <property type="entry name" value="Chr_Tranpt_l_chain"/>
</dbReference>
<keyword evidence="5 7" id="KW-1133">Transmembrane helix</keyword>
<feature type="transmembrane region" description="Helical" evidence="7">
    <location>
        <begin position="64"/>
        <end position="88"/>
    </location>
</feature>
<comment type="caution">
    <text evidence="8">The sequence shown here is derived from an EMBL/GenBank/DDBJ whole genome shotgun (WGS) entry which is preliminary data.</text>
</comment>
<evidence type="ECO:0000256" key="1">
    <source>
        <dbReference type="ARBA" id="ARBA00004651"/>
    </source>
</evidence>
<dbReference type="GO" id="GO:0005886">
    <property type="term" value="C:plasma membrane"/>
    <property type="evidence" value="ECO:0007669"/>
    <property type="project" value="UniProtKB-SubCell"/>
</dbReference>
<evidence type="ECO:0000313" key="8">
    <source>
        <dbReference type="EMBL" id="MBB5209774.1"/>
    </source>
</evidence>
<dbReference type="InterPro" id="IPR003370">
    <property type="entry name" value="Chromate_transpt"/>
</dbReference>
<evidence type="ECO:0000256" key="3">
    <source>
        <dbReference type="ARBA" id="ARBA00022475"/>
    </source>
</evidence>
<feature type="transmembrane region" description="Helical" evidence="7">
    <location>
        <begin position="132"/>
        <end position="165"/>
    </location>
</feature>
<keyword evidence="3" id="KW-1003">Cell membrane</keyword>
<gene>
    <name evidence="8" type="ORF">HNQ52_003347</name>
</gene>
<protein>
    <submittedName>
        <fullName evidence="8">Chromate transporter</fullName>
    </submittedName>
</protein>
<dbReference type="NCBIfam" id="TIGR00937">
    <property type="entry name" value="2A51"/>
    <property type="match status" value="1"/>
</dbReference>
<keyword evidence="9" id="KW-1185">Reference proteome</keyword>
<feature type="transmembrane region" description="Helical" evidence="7">
    <location>
        <begin position="185"/>
        <end position="203"/>
    </location>
</feature>
<dbReference type="RefSeq" id="WP_246387904.1">
    <property type="nucleotide sequence ID" value="NZ_JACHHP010000008.1"/>
</dbReference>
<evidence type="ECO:0000256" key="5">
    <source>
        <dbReference type="ARBA" id="ARBA00022989"/>
    </source>
</evidence>
<dbReference type="AlphaFoldDB" id="A0A7W8D899"/>